<feature type="non-terminal residue" evidence="4">
    <location>
        <position position="2690"/>
    </location>
</feature>
<dbReference type="SUPFAM" id="SSF51126">
    <property type="entry name" value="Pectin lyase-like"/>
    <property type="match status" value="9"/>
</dbReference>
<organism evidence="4 5">
    <name type="scientific">Bosea caraganae</name>
    <dbReference type="NCBI Taxonomy" id="2763117"/>
    <lineage>
        <taxon>Bacteria</taxon>
        <taxon>Pseudomonadati</taxon>
        <taxon>Pseudomonadota</taxon>
        <taxon>Alphaproteobacteria</taxon>
        <taxon>Hyphomicrobiales</taxon>
        <taxon>Boseaceae</taxon>
        <taxon>Bosea</taxon>
    </lineage>
</organism>
<feature type="region of interest" description="Disordered" evidence="2">
    <location>
        <begin position="31"/>
        <end position="65"/>
    </location>
</feature>
<name>A0A370LCZ2_9HYPH</name>
<evidence type="ECO:0000256" key="1">
    <source>
        <dbReference type="ARBA" id="ARBA00022729"/>
    </source>
</evidence>
<reference evidence="5" key="1">
    <citation type="submission" date="2018-07" db="EMBL/GenBank/DDBJ databases">
        <authorList>
            <person name="Safronova V.I."/>
            <person name="Chirak E.R."/>
            <person name="Sazanova A.L."/>
        </authorList>
    </citation>
    <scope>NUCLEOTIDE SEQUENCE [LARGE SCALE GENOMIC DNA]</scope>
    <source>
        <strain evidence="5">RCAM04685</strain>
    </source>
</reference>
<evidence type="ECO:0000313" key="5">
    <source>
        <dbReference type="Proteomes" id="UP000255207"/>
    </source>
</evidence>
<accession>A0A370LCZ2</accession>
<dbReference type="EMBL" id="QQTP01000001">
    <property type="protein sequence ID" value="RDJ29843.1"/>
    <property type="molecule type" value="Genomic_DNA"/>
</dbReference>
<feature type="compositionally biased region" description="Gly residues" evidence="2">
    <location>
        <begin position="35"/>
        <end position="44"/>
    </location>
</feature>
<dbReference type="Proteomes" id="UP000255207">
    <property type="component" value="Unassembled WGS sequence"/>
</dbReference>
<dbReference type="InterPro" id="IPR051551">
    <property type="entry name" value="Autotransporter_adhesion"/>
</dbReference>
<sequence>MPNYSYGGGGGGGGGGSGVIAGTGTNLSNSSTITGGNGGGGGSSSGAIDPFTDPSGNGVGGRGGNGFTATGSAGLTITNTGTIKGGGGGSDFQNYQPYRPQPGGVGIIGQNLTIINSGTIAGGALGGAAGVNGALSTAIIITGGTNSITALAGSNIGAIELGGNTTLAGTFNNTIQVNGGIAVSVIGATAAGDVAGITTFNNYGATTIADGRKLSAQTISNAAGTIGIGAGATLQGTGNTLYNNAIINVGAGGSVVDAGAINNQGGGTINFNGPTGTATLSAGQGIYNDGQIKVLGGDVAVTGDISNQNNGTLALTGGNMTGVGTLTNSGTATLNVASGYNLGVGTLSVSGGSVTGTGTITASTAFNLSGGTIGATLAGTAALTKTGAGTAILAGANSYSGGTTINAGTLQLGSGGGLLATSDLSVGTGSFFDLNGQSQGFGKVEGVGEVKLGSGGALTVGNADASSTFDGVISGAGSLTKAGTGTFVLNGANAYTAGTTVSGGTLQLGSLGSLAATGSLGIGAGATFDLNGRTQTIGTLSGAGSLTLGGGGALSVGNGDGSSGFGGVISGDGSLTKLGTGTLTLTGANTYTGGTTISAGTLQLGDGTLDGSIAGSIVNNGMLSFNTAGSISFDGAMTGTGGLAKSGSGTLTLTGAIGSTGATTINAGTLLLGTGGSLASSSAVNITSSTGILDLNGLTQTLGDLAGMGEVKLGSGALTIDKASGSSSFSGVISGSGSLTKSGSSAIVLTGENTYTGGTTISGGTLRIGTGSNTGSIQGDVVNNAQLSFARINDYTFAGDISGSGQVDTAGLGKLILTGNNTHTGGTNVLAGSLQIGDGTTDGSIGGDINVWTNVIFNTVGTRTFAGRVRDGASAHGAFTKTGAGTLTLTGANSYTGGTTISGGTLALGSGGSLYSGGTVNITSSTGILDLAGHAQTLSGLDGTGEVKLGSGALTFNRASGYSDFGGVISGTGSLTKSGSGSLILSGENTYTGGTTISNGWLQIGSSGSTGSIQGNIVNNSALYFGRADDYTFAGDISGSGMVFTAGGGKLILTGNNTYTGDTFVPVGSLQIGDGTTDGSIVGTINVSTNVTFNTVGTRSFAGRVLDGVAASGSFTKDGAGTLTLTGASTYTGGTTINGGALRLGNDSANDGSITGNVVNNGELQFDNLNDAGFGGEISGSGAVRKLGTNTLTLTGANTYAGPSLVNAGTLRLGGNDRLNASGNVTVSSGAVFDLGGYSQGIGELSGAGEVKLGTGGALSAGKNTNSTFTGIVSGAGSLTKTGTGRLTLAGDNTYTGSTTIDAGMLQIGNGLATGSIATDVVNNGTLAFNRSNDYVFTYVITDGSGSGAVEQNGTGRTVLTGTNTYTGGTTVNAGALQIGDGGAAGSILGGVTVSSGAEFAVNRSGVYTLPNAVGGAGSFAQRGSGTTILGDGMTYTGGTVIAAGTLKVGSGGTQGSLGSGNISNAAALVVDKSNSFTIAGAISGTGSFETTGGTGGTGKTTLSGANTYTGATTVSGGALEVSGSLGDTAVSVSSGATLAGGGTIAGAVTIADGGHLAPGANPGTLTTGVLAVGSLNLSSGSMLDFDLGLPNQLTGSDRVDVTGNLVLDGTLNIADAGGFGGGIYRLFTYGGTLTDNGLSIGSLPGGTSASDLSVQTSVAAQVNLVNSAGLTLNFWDGSAAGNANNNLVDGGAGTWNATNGSWTDQNGSVNAPPSATPGFMVFQGSGGTVTVDDGAGAIAVTGMQFAADGYRIEGASIALSGAQAIIRVGDGTSAGAAYTATIASVLTGASDLVKTDLGTLVLTGANTYTGNTVLNSGTLSVSSDANLGDAAAGLVFNGGVLRVTGTSFSSTARAITFDNGGGGFDIADAANSFTVSQALSGNGGLAKLGAGTLVLTGANTYAGGTMISGGTLQIGNGGTSGEIDGNIVNNGRLAVNRSDDVSFSDIVSGTGSLVQMGPGRLTLTGANTYAGGTTIAAGTLQLGDGGTSGSIVGDVTNNGTLAFNRSDAATFAGVVSGSGALKQLGSGTTILTGANSYTGGTVIAAGTLQLGNGGTTGSIAGDVANSGTLAFNRSDAVSFAGIVSGSGALKQIGSGTTTLTGANTYAGGTVISAGTLQLGNGGTSGSIGGDVANDGTLAFNRSDVVSFAGVVSGSGALKQTGSGTTILTGTNSYTGGTTIMAGTLQLGTGGTSGSIAGDITNNGTLAFDRSDAATFAGIISGSGGLNQIGAGTLVLTGANTYAGGTVISAGTLQLGDGGTSGSITGDVLNDGTLAFKRSDEVTFGGAISGTGALKQIGSGTTTLTGVNSYAGGTTISAGTLIGSATSFGSGAILNNAALVIDQPANAVFANAIDGTGSFTKTGAGSLNLTGTSGLTGPTTVAAGRLAVNGSLANSPVTVQSGGTLGGNGTVGTLIVQSGGIVAPGNSIGTITVNGSVTLAPGSIYQVEVDGSGRSDRIVASGAITVSGATLQLATITGTVQPSARYELFSATGGVSGRFSSVTSNFAFLTPNLSYDAAQTYLTIERNDVSFGSVGQTRNQGGAATASEQLGTGNPVYDAVVKLDAPAARAAFDALSGEIHASAKGVLAEESSALRDAATGRLRSAFGAVGAAQMATMNYGFTADLAPSATGPMPRLRSDRFALWGQGYGSWGRSESDRNAGKLTRSSGGLMVGGDVAVFDNLRFGALAGY</sequence>
<dbReference type="PANTHER" id="PTHR35037">
    <property type="entry name" value="C-TERMINAL REGION OF AIDA-LIKE PROTEIN"/>
    <property type="match status" value="1"/>
</dbReference>
<dbReference type="InterPro" id="IPR013425">
    <property type="entry name" value="Autotrns_rpt"/>
</dbReference>
<keyword evidence="5" id="KW-1185">Reference proteome</keyword>
<dbReference type="Gene3D" id="2.160.20.20">
    <property type="match status" value="10"/>
</dbReference>
<proteinExistence type="predicted"/>
<feature type="domain" description="Autotransporter" evidence="3">
    <location>
        <begin position="2636"/>
        <end position="2690"/>
    </location>
</feature>
<dbReference type="PROSITE" id="PS51208">
    <property type="entry name" value="AUTOTRANSPORTER"/>
    <property type="match status" value="1"/>
</dbReference>
<dbReference type="InterPro" id="IPR036709">
    <property type="entry name" value="Autotransporte_beta_dom_sf"/>
</dbReference>
<dbReference type="InterPro" id="IPR012332">
    <property type="entry name" value="Autotransporter_pectin_lyase_C"/>
</dbReference>
<evidence type="ECO:0000313" key="4">
    <source>
        <dbReference type="EMBL" id="RDJ29843.1"/>
    </source>
</evidence>
<gene>
    <name evidence="4" type="ORF">DWE98_04770</name>
</gene>
<evidence type="ECO:0000256" key="2">
    <source>
        <dbReference type="SAM" id="MobiDB-lite"/>
    </source>
</evidence>
<protein>
    <recommendedName>
        <fullName evidence="3">Autotransporter domain-containing protein</fullName>
    </recommendedName>
</protein>
<dbReference type="InterPro" id="IPR005546">
    <property type="entry name" value="Autotransporte_beta"/>
</dbReference>
<dbReference type="PANTHER" id="PTHR35037:SF3">
    <property type="entry name" value="C-TERMINAL REGION OF AIDA-LIKE PROTEIN"/>
    <property type="match status" value="1"/>
</dbReference>
<comment type="caution">
    <text evidence="4">The sequence shown here is derived from an EMBL/GenBank/DDBJ whole genome shotgun (WGS) entry which is preliminary data.</text>
</comment>
<keyword evidence="1" id="KW-0732">Signal</keyword>
<dbReference type="OrthoDB" id="7195851at2"/>
<dbReference type="InterPro" id="IPR011050">
    <property type="entry name" value="Pectin_lyase_fold/virulence"/>
</dbReference>
<dbReference type="Pfam" id="PF12951">
    <property type="entry name" value="PATR"/>
    <property type="match status" value="24"/>
</dbReference>
<dbReference type="NCBIfam" id="TIGR02601">
    <property type="entry name" value="autotrns_rpt"/>
    <property type="match status" value="23"/>
</dbReference>
<dbReference type="SUPFAM" id="SSF103515">
    <property type="entry name" value="Autotransporter"/>
    <property type="match status" value="1"/>
</dbReference>
<evidence type="ECO:0000259" key="3">
    <source>
        <dbReference type="PROSITE" id="PS51208"/>
    </source>
</evidence>